<dbReference type="SUPFAM" id="SSF54534">
    <property type="entry name" value="FKBP-like"/>
    <property type="match status" value="1"/>
</dbReference>
<dbReference type="EC" id="5.2.1.8" evidence="5"/>
<name>A0A1C3K420_9BURK</name>
<reference evidence="5 7" key="1">
    <citation type="submission" date="2016-06" db="EMBL/GenBank/DDBJ databases">
        <authorList>
            <person name="Kjaerup R.B."/>
            <person name="Dalgaard T.S."/>
            <person name="Juul-Madsen H.R."/>
        </authorList>
    </citation>
    <scope>NUCLEOTIDE SEQUENCE [LARGE SCALE GENOMIC DNA]</scope>
    <source>
        <strain evidence="5">Orrdi1</strain>
    </source>
</reference>
<evidence type="ECO:0000259" key="4">
    <source>
        <dbReference type="Pfam" id="PF13145"/>
    </source>
</evidence>
<dbReference type="GO" id="GO:0003755">
    <property type="term" value="F:peptidyl-prolyl cis-trans isomerase activity"/>
    <property type="evidence" value="ECO:0007669"/>
    <property type="project" value="UniProtKB-EC"/>
</dbReference>
<evidence type="ECO:0000313" key="7">
    <source>
        <dbReference type="Proteomes" id="UP000078558"/>
    </source>
</evidence>
<dbReference type="Proteomes" id="UP000078558">
    <property type="component" value="Chromosome I"/>
</dbReference>
<dbReference type="STRING" id="1851544.ODI_03576"/>
<evidence type="ECO:0000256" key="1">
    <source>
        <dbReference type="ARBA" id="ARBA00007656"/>
    </source>
</evidence>
<keyword evidence="7" id="KW-1185">Reference proteome</keyword>
<keyword evidence="3" id="KW-0732">Signal</keyword>
<dbReference type="InterPro" id="IPR027304">
    <property type="entry name" value="Trigger_fact/SurA_dom_sf"/>
</dbReference>
<dbReference type="SUPFAM" id="SSF109998">
    <property type="entry name" value="Triger factor/SurA peptide-binding domain-like"/>
    <property type="match status" value="1"/>
</dbReference>
<dbReference type="AlphaFoldDB" id="A0A1C3K420"/>
<gene>
    <name evidence="5" type="ORF">ODI_03576</name>
    <name evidence="6" type="ORF">ODI_R3173</name>
</gene>
<feature type="domain" description="PpiC" evidence="4">
    <location>
        <begin position="158"/>
        <end position="291"/>
    </location>
</feature>
<accession>A0A1C3K420</accession>
<organism evidence="5 7">
    <name type="scientific">Orrella dioscoreae</name>
    <dbReference type="NCBI Taxonomy" id="1851544"/>
    <lineage>
        <taxon>Bacteria</taxon>
        <taxon>Pseudomonadati</taxon>
        <taxon>Pseudomonadota</taxon>
        <taxon>Betaproteobacteria</taxon>
        <taxon>Burkholderiales</taxon>
        <taxon>Alcaligenaceae</taxon>
        <taxon>Orrella</taxon>
    </lineage>
</organism>
<evidence type="ECO:0000313" key="5">
    <source>
        <dbReference type="EMBL" id="SBT26232.1"/>
    </source>
</evidence>
<evidence type="ECO:0000256" key="3">
    <source>
        <dbReference type="SAM" id="SignalP"/>
    </source>
</evidence>
<dbReference type="InterPro" id="IPR046357">
    <property type="entry name" value="PPIase_dom_sf"/>
</dbReference>
<dbReference type="Pfam" id="PF13145">
    <property type="entry name" value="Rotamase_2"/>
    <property type="match status" value="1"/>
</dbReference>
<dbReference type="EMBL" id="LT907988">
    <property type="protein sequence ID" value="SOE51071.1"/>
    <property type="molecule type" value="Genomic_DNA"/>
</dbReference>
<comment type="similarity">
    <text evidence="1">Belongs to the PpiC/parvulin rotamase family.</text>
</comment>
<dbReference type="InterPro" id="IPR000297">
    <property type="entry name" value="PPIase_PpiC"/>
</dbReference>
<protein>
    <submittedName>
        <fullName evidence="5">Survival protein SurA (Peptidyl-prolyl cis-trans isomerase SurA)</fullName>
        <ecNumber evidence="5">5.2.1.8</ecNumber>
    </submittedName>
</protein>
<reference evidence="6 7" key="2">
    <citation type="submission" date="2017-08" db="EMBL/GenBank/DDBJ databases">
        <authorList>
            <person name="de Groot N.N."/>
        </authorList>
    </citation>
    <scope>NUCLEOTIDE SEQUENCE [LARGE SCALE GENOMIC DNA]</scope>
    <source>
        <strain evidence="6">Orrdi1</strain>
    </source>
</reference>
<dbReference type="PANTHER" id="PTHR47245:SF3">
    <property type="entry name" value="PEPTIDYL-PROLYL CIS-TRANS ISOMERASE, PPIC-TYPE-RELATED"/>
    <property type="match status" value="1"/>
</dbReference>
<dbReference type="PANTHER" id="PTHR47245">
    <property type="entry name" value="PEPTIDYLPROLYL ISOMERASE"/>
    <property type="match status" value="1"/>
</dbReference>
<evidence type="ECO:0000256" key="2">
    <source>
        <dbReference type="SAM" id="MobiDB-lite"/>
    </source>
</evidence>
<feature type="compositionally biased region" description="Low complexity" evidence="2">
    <location>
        <begin position="37"/>
        <end position="63"/>
    </location>
</feature>
<dbReference type="Gene3D" id="3.10.50.40">
    <property type="match status" value="1"/>
</dbReference>
<evidence type="ECO:0000313" key="6">
    <source>
        <dbReference type="EMBL" id="SOE51071.1"/>
    </source>
</evidence>
<keyword evidence="5" id="KW-0413">Isomerase</keyword>
<feature type="region of interest" description="Disordered" evidence="2">
    <location>
        <begin position="30"/>
        <end position="63"/>
    </location>
</feature>
<feature type="signal peptide" evidence="3">
    <location>
        <begin position="1"/>
        <end position="26"/>
    </location>
</feature>
<dbReference type="KEGG" id="odi:ODI_R3173"/>
<sequence length="336" mass="35452">MNVSDKTMPRVLRVVGALGVVLAAAACGDKGSAQNDAPAKPAASSSAPAPSKPAAQSTAAPADGPAIATLGAVSVPRSEIENLLRTLPAAQREQLKADRSELDRVIRARLAERALVAEANAQGWTEREEIRLAVQAAQEQVVMRAYLDSVSQPADDYPSEAELQAAYDQNKDRFTQPASYRVSQIYLAAPYGDADAVAAARKQAADLVKRANAPKADFAALAKEFSQDANSAARGGDNGFVPLPQLVPELRGVVQGLKKGQVSAPVQMPGGIHILKLVDVRDARTPPLVEVQVQLRNALRAQRQEQAARAYLEGLVNAGTVSIDGKAVNEAFEAVK</sequence>
<proteinExistence type="inferred from homology"/>
<dbReference type="InterPro" id="IPR050245">
    <property type="entry name" value="PrsA_foldase"/>
</dbReference>
<feature type="chain" id="PRO_5015062620" evidence="3">
    <location>
        <begin position="27"/>
        <end position="336"/>
    </location>
</feature>
<dbReference type="EMBL" id="FLRC01000030">
    <property type="protein sequence ID" value="SBT26232.1"/>
    <property type="molecule type" value="Genomic_DNA"/>
</dbReference>